<accession>X1F9D4</accession>
<feature type="non-terminal residue" evidence="1">
    <location>
        <position position="53"/>
    </location>
</feature>
<sequence length="53" mass="6033">QLRLSPRAQALAQVRTEEISFRRLLKEINTVGNLVFDERKVAVVSAWIPGKLD</sequence>
<feature type="non-terminal residue" evidence="1">
    <location>
        <position position="1"/>
    </location>
</feature>
<gene>
    <name evidence="1" type="ORF">S01H4_66982</name>
</gene>
<name>X1F9D4_9ZZZZ</name>
<protein>
    <submittedName>
        <fullName evidence="1">Uncharacterized protein</fullName>
    </submittedName>
</protein>
<dbReference type="EMBL" id="BART01041811">
    <property type="protein sequence ID" value="GAH29170.1"/>
    <property type="molecule type" value="Genomic_DNA"/>
</dbReference>
<dbReference type="AlphaFoldDB" id="X1F9D4"/>
<evidence type="ECO:0000313" key="1">
    <source>
        <dbReference type="EMBL" id="GAH29170.1"/>
    </source>
</evidence>
<proteinExistence type="predicted"/>
<organism evidence="1">
    <name type="scientific">marine sediment metagenome</name>
    <dbReference type="NCBI Taxonomy" id="412755"/>
    <lineage>
        <taxon>unclassified sequences</taxon>
        <taxon>metagenomes</taxon>
        <taxon>ecological metagenomes</taxon>
    </lineage>
</organism>
<comment type="caution">
    <text evidence="1">The sequence shown here is derived from an EMBL/GenBank/DDBJ whole genome shotgun (WGS) entry which is preliminary data.</text>
</comment>
<reference evidence="1" key="1">
    <citation type="journal article" date="2014" name="Front. Microbiol.">
        <title>High frequency of phylogenetically diverse reductive dehalogenase-homologous genes in deep subseafloor sedimentary metagenomes.</title>
        <authorList>
            <person name="Kawai M."/>
            <person name="Futagami T."/>
            <person name="Toyoda A."/>
            <person name="Takaki Y."/>
            <person name="Nishi S."/>
            <person name="Hori S."/>
            <person name="Arai W."/>
            <person name="Tsubouchi T."/>
            <person name="Morono Y."/>
            <person name="Uchiyama I."/>
            <person name="Ito T."/>
            <person name="Fujiyama A."/>
            <person name="Inagaki F."/>
            <person name="Takami H."/>
        </authorList>
    </citation>
    <scope>NUCLEOTIDE SEQUENCE</scope>
    <source>
        <strain evidence="1">Expedition CK06-06</strain>
    </source>
</reference>